<proteinExistence type="predicted"/>
<evidence type="ECO:0000313" key="1">
    <source>
        <dbReference type="EMBL" id="PTB41386.1"/>
    </source>
</evidence>
<dbReference type="AlphaFoldDB" id="A0A2T3Z9B8"/>
<gene>
    <name evidence="1" type="ORF">M441DRAFT_397605</name>
</gene>
<name>A0A2T3Z9B8_TRIA4</name>
<dbReference type="Proteomes" id="UP000240493">
    <property type="component" value="Unassembled WGS sequence"/>
</dbReference>
<accession>A0A2T3Z9B8</accession>
<protein>
    <submittedName>
        <fullName evidence="1">Uncharacterized protein</fullName>
    </submittedName>
</protein>
<reference evidence="1 2" key="1">
    <citation type="submission" date="2016-07" db="EMBL/GenBank/DDBJ databases">
        <title>Multiple horizontal gene transfer events from other fungi enriched the ability of initially mycotrophic Trichoderma (Ascomycota) to feed on dead plant biomass.</title>
        <authorList>
            <consortium name="DOE Joint Genome Institute"/>
            <person name="Aerts A."/>
            <person name="Atanasova L."/>
            <person name="Chenthamara K."/>
            <person name="Zhang J."/>
            <person name="Grujic M."/>
            <person name="Henrissat B."/>
            <person name="Kuo A."/>
            <person name="Salamov A."/>
            <person name="Lipzen A."/>
            <person name="Labutti K."/>
            <person name="Barry K."/>
            <person name="Miao Y."/>
            <person name="Rahimi M.J."/>
            <person name="Shen Q."/>
            <person name="Grigoriev I.V."/>
            <person name="Kubicek C.P."/>
            <person name="Druzhinina I.S."/>
        </authorList>
    </citation>
    <scope>NUCLEOTIDE SEQUENCE [LARGE SCALE GENOMIC DNA]</scope>
    <source>
        <strain evidence="1 2">CBS 433.97</strain>
    </source>
</reference>
<evidence type="ECO:0000313" key="2">
    <source>
        <dbReference type="Proteomes" id="UP000240493"/>
    </source>
</evidence>
<organism evidence="1 2">
    <name type="scientific">Trichoderma asperellum (strain ATCC 204424 / CBS 433.97 / NBRC 101777)</name>
    <dbReference type="NCBI Taxonomy" id="1042311"/>
    <lineage>
        <taxon>Eukaryota</taxon>
        <taxon>Fungi</taxon>
        <taxon>Dikarya</taxon>
        <taxon>Ascomycota</taxon>
        <taxon>Pezizomycotina</taxon>
        <taxon>Sordariomycetes</taxon>
        <taxon>Hypocreomycetidae</taxon>
        <taxon>Hypocreales</taxon>
        <taxon>Hypocreaceae</taxon>
        <taxon>Trichoderma</taxon>
    </lineage>
</organism>
<sequence length="134" mass="13792">MPRPAGRFSGAPTASAVSGLSDLRRIVPSLMEIAGTSTALALQACRELQGASPTSGASAPPACCYTLTLALRGIAAAYLRLQCLDPARVGDTLIPRGVDGSIDCPLSHGPITVVVSPSGQVVWKLTLSHQHPHL</sequence>
<dbReference type="EMBL" id="KZ679261">
    <property type="protein sequence ID" value="PTB41386.1"/>
    <property type="molecule type" value="Genomic_DNA"/>
</dbReference>
<keyword evidence="2" id="KW-1185">Reference proteome</keyword>
<dbReference type="OrthoDB" id="10527574at2759"/>